<evidence type="ECO:0008006" key="3">
    <source>
        <dbReference type="Google" id="ProtNLM"/>
    </source>
</evidence>
<keyword evidence="2" id="KW-1185">Reference proteome</keyword>
<protein>
    <recommendedName>
        <fullName evidence="3">F-box domain-containing protein</fullName>
    </recommendedName>
</protein>
<organism evidence="1 2">
    <name type="scientific">Serendipita indica (strain DSM 11827)</name>
    <name type="common">Root endophyte fungus</name>
    <name type="synonym">Piriformospora indica</name>
    <dbReference type="NCBI Taxonomy" id="1109443"/>
    <lineage>
        <taxon>Eukaryota</taxon>
        <taxon>Fungi</taxon>
        <taxon>Dikarya</taxon>
        <taxon>Basidiomycota</taxon>
        <taxon>Agaricomycotina</taxon>
        <taxon>Agaricomycetes</taxon>
        <taxon>Sebacinales</taxon>
        <taxon>Serendipitaceae</taxon>
        <taxon>Serendipita</taxon>
    </lineage>
</organism>
<name>G4TDI1_SERID</name>
<dbReference type="HOGENOM" id="CLU_032411_0_0_1"/>
<comment type="caution">
    <text evidence="1">The sequence shown here is derived from an EMBL/GenBank/DDBJ whole genome shotgun (WGS) entry which is preliminary data.</text>
</comment>
<dbReference type="AlphaFoldDB" id="G4TDI1"/>
<dbReference type="Proteomes" id="UP000007148">
    <property type="component" value="Unassembled WGS sequence"/>
</dbReference>
<proteinExistence type="predicted"/>
<dbReference type="InParanoid" id="G4TDI1"/>
<evidence type="ECO:0000313" key="1">
    <source>
        <dbReference type="EMBL" id="CCA69360.1"/>
    </source>
</evidence>
<accession>G4TDI1</accession>
<evidence type="ECO:0000313" key="2">
    <source>
        <dbReference type="Proteomes" id="UP000007148"/>
    </source>
</evidence>
<reference evidence="1 2" key="1">
    <citation type="journal article" date="2011" name="PLoS Pathog.">
        <title>Endophytic Life Strategies Decoded by Genome and Transcriptome Analyses of the Mutualistic Root Symbiont Piriformospora indica.</title>
        <authorList>
            <person name="Zuccaro A."/>
            <person name="Lahrmann U."/>
            <person name="Guldener U."/>
            <person name="Langen G."/>
            <person name="Pfiffi S."/>
            <person name="Biedenkopf D."/>
            <person name="Wong P."/>
            <person name="Samans B."/>
            <person name="Grimm C."/>
            <person name="Basiewicz M."/>
            <person name="Murat C."/>
            <person name="Martin F."/>
            <person name="Kogel K.H."/>
        </authorList>
    </citation>
    <scope>NUCLEOTIDE SEQUENCE [LARGE SCALE GENOMIC DNA]</scope>
    <source>
        <strain evidence="1 2">DSM 11827</strain>
    </source>
</reference>
<gene>
    <name evidence="1" type="ORF">PIIN_03259</name>
</gene>
<sequence>MSASGLVLTAGRPHDIYRVTLLKEYYLFIKKSLHGTVGEVVTGNAARLGRDDWTAFGTPQLLQLKQLPTYTKVILKLILSATPMMSIDGPLNLDTVLIIASYLELQELVMTCRLWYFISRQYGQFWTNVVRRLPPAHLQKTLSWSDYALEDIRRASIKTGRAAHTWNTASVIRPTRAIRLDTSNRSVHVVPGTRWMLSLQPEDRSSVGDFLPIEVYDLQTGCLVGAANSKYTSRELKDLPDWQVSVSISPTEMVVCLQDYYANSSVHHIYQISVDSERLSITCDLLRRLDTTDATATLSSDGRFICLIDHGYVQVHYLASDINSQALAWQQYFESDDDTYSVFYGDCLLVFVDESRLCVLHLPTMLHYWPTKFPALDDALPTPPSHLIHKIGPVNSGETARSLYNGSNTSQFWHKVSILCPENENDEWKRSPERTLDLIYTKQDATFLYTLSGRVPVPGNREGSSDLARTHWGTAVDDSDNSPPPLYLNDLHAIRTEIPVMTALSGSRLHGLQTSQFLLSCRTITRSEEKDMTGIHRHFLHVIGIDKPGEMRPIAALDRFEDDMAHSKIIGIDESIGLILMSDPIDYTRRLAVWL</sequence>
<dbReference type="EMBL" id="CAFZ01000053">
    <property type="protein sequence ID" value="CCA69360.1"/>
    <property type="molecule type" value="Genomic_DNA"/>
</dbReference>